<proteinExistence type="predicted"/>
<dbReference type="InterPro" id="IPR036514">
    <property type="entry name" value="SGNH_hydro_sf"/>
</dbReference>
<reference evidence="2 3" key="1">
    <citation type="submission" date="2016-03" db="EMBL/GenBank/DDBJ databases">
        <title>Chemosynthetic sulphur-oxidizing symbionts of marine invertebrate animals are capable of nitrogen fixation.</title>
        <authorList>
            <person name="Petersen J.M."/>
            <person name="Kemper A."/>
            <person name="Gruber-Vodicka H."/>
            <person name="Cardini U."/>
            <person name="Geest Mvander."/>
            <person name="Kleiner M."/>
            <person name="Bulgheresi S."/>
            <person name="Fussmann M."/>
            <person name="Herbold C."/>
            <person name="Seah B.K.B."/>
            <person name="Antony C.Paul."/>
            <person name="Liu D."/>
            <person name="Belitz A."/>
            <person name="Weber M."/>
        </authorList>
    </citation>
    <scope>NUCLEOTIDE SEQUENCE [LARGE SCALE GENOMIC DNA]</scope>
    <source>
        <strain evidence="2">G_D</strain>
    </source>
</reference>
<gene>
    <name evidence="2" type="ORF">A3196_05860</name>
</gene>
<dbReference type="Pfam" id="PF13472">
    <property type="entry name" value="Lipase_GDSL_2"/>
    <property type="match status" value="1"/>
</dbReference>
<sequence>MLLQAQEVSITQPQANLLITGASYAKAWPISQVDCLKVTNTGVNGAVSSEVRDRFEQDLLASKPKAVIIWGYINDFSNHPREVADLTGEAAFQNVKAMAETAQQAGITPVMATEITMGLPDSFMDTLVRWINNIRGKQSFQDYISTNVMAVNERVRIYANQMGFPMLDIEKVMTNEEGNRKVGYYTEDYSHITKAAYQALDAHALPILQESLIKSFNLCAE</sequence>
<dbReference type="Proteomes" id="UP000094849">
    <property type="component" value="Unassembled WGS sequence"/>
</dbReference>
<evidence type="ECO:0000313" key="3">
    <source>
        <dbReference type="Proteomes" id="UP000094849"/>
    </source>
</evidence>
<dbReference type="InterPro" id="IPR013830">
    <property type="entry name" value="SGNH_hydro"/>
</dbReference>
<dbReference type="GO" id="GO:0016788">
    <property type="term" value="F:hydrolase activity, acting on ester bonds"/>
    <property type="evidence" value="ECO:0007669"/>
    <property type="project" value="UniProtKB-ARBA"/>
</dbReference>
<evidence type="ECO:0000313" key="2">
    <source>
        <dbReference type="EMBL" id="ODB96326.1"/>
    </source>
</evidence>
<dbReference type="Gene3D" id="3.40.50.1110">
    <property type="entry name" value="SGNH hydrolase"/>
    <property type="match status" value="1"/>
</dbReference>
<protein>
    <recommendedName>
        <fullName evidence="1">SGNH hydrolase-type esterase domain-containing protein</fullName>
    </recommendedName>
</protein>
<dbReference type="AlphaFoldDB" id="A0A1E2UNP0"/>
<name>A0A1E2UNP0_9GAMM</name>
<dbReference type="EMBL" id="LVJZ01000003">
    <property type="protein sequence ID" value="ODB96326.1"/>
    <property type="molecule type" value="Genomic_DNA"/>
</dbReference>
<comment type="caution">
    <text evidence="2">The sequence shown here is derived from an EMBL/GenBank/DDBJ whole genome shotgun (WGS) entry which is preliminary data.</text>
</comment>
<keyword evidence="3" id="KW-1185">Reference proteome</keyword>
<evidence type="ECO:0000259" key="1">
    <source>
        <dbReference type="Pfam" id="PF13472"/>
    </source>
</evidence>
<accession>A0A1E2UNP0</accession>
<feature type="domain" description="SGNH hydrolase-type esterase" evidence="1">
    <location>
        <begin position="37"/>
        <end position="199"/>
    </location>
</feature>
<organism evidence="2 3">
    <name type="scientific">Candidatus Thiodiazotropha endoloripes</name>
    <dbReference type="NCBI Taxonomy" id="1818881"/>
    <lineage>
        <taxon>Bacteria</taxon>
        <taxon>Pseudomonadati</taxon>
        <taxon>Pseudomonadota</taxon>
        <taxon>Gammaproteobacteria</taxon>
        <taxon>Chromatiales</taxon>
        <taxon>Sedimenticolaceae</taxon>
        <taxon>Candidatus Thiodiazotropha</taxon>
    </lineage>
</organism>
<dbReference type="SUPFAM" id="SSF52266">
    <property type="entry name" value="SGNH hydrolase"/>
    <property type="match status" value="1"/>
</dbReference>